<evidence type="ECO:0000256" key="4">
    <source>
        <dbReference type="ARBA" id="ARBA00022898"/>
    </source>
</evidence>
<dbReference type="PRINTS" id="PR00035">
    <property type="entry name" value="HTHGNTR"/>
</dbReference>
<dbReference type="InterPro" id="IPR004839">
    <property type="entry name" value="Aminotransferase_I/II_large"/>
</dbReference>
<evidence type="ECO:0000256" key="5">
    <source>
        <dbReference type="ARBA" id="ARBA00023015"/>
    </source>
</evidence>
<dbReference type="CDD" id="cd00609">
    <property type="entry name" value="AAT_like"/>
    <property type="match status" value="1"/>
</dbReference>
<dbReference type="SMART" id="SM00345">
    <property type="entry name" value="HTH_GNTR"/>
    <property type="match status" value="1"/>
</dbReference>
<accession>A0ABW3UPK2</accession>
<comment type="cofactor">
    <cofactor evidence="1">
        <name>pyridoxal 5'-phosphate</name>
        <dbReference type="ChEBI" id="CHEBI:597326"/>
    </cofactor>
</comment>
<sequence length="485" mass="54798">MHFQIPYHGYELKYSTKMQALYHALRDTIVEGILPYGTRLPSSREMAGLYGMSRGTVNQVYDMLASVGYVVSEVGRGTFISYRGEGPKEPDTAKKEYRLSEWGRRLLEQSGPAALYTPAPSAAAMKADFDTLHPEYDAFPKEEWSRCLYAASRELTKGDGPMELPPAQGDDALRECIAQYLRRARGIAAVKEQIVIVNGSMQAIALAVQMLVQSGDKVVMESPGFRGIPRAVHAVNGIGVAVEVDRHGIVPDDWNARLLFVTPSRQYPTGAVLSMERRQQLLQWAQERDAIIVEDDYDSEFRHRGKALEPLKVLDRQERVIYIGSFTKTMLPTIRIGYAVLPLPLVLPFVKAKSLYEPLPAGLLEQKALAGFMQNGQYEKHLRRMKRVYSRKFEFLLKQLQTHLSEPFDWVESDAGLHIFGWWRGAAGQYESFRDRCASAGVRWSEIVTDKAAKLKYGACFHFPHLPQEAMEYGVRTMKELAARI</sequence>
<dbReference type="InterPro" id="IPR000524">
    <property type="entry name" value="Tscrpt_reg_HTH_GntR"/>
</dbReference>
<dbReference type="InterPro" id="IPR015424">
    <property type="entry name" value="PyrdxlP-dep_Trfase"/>
</dbReference>
<evidence type="ECO:0000256" key="1">
    <source>
        <dbReference type="ARBA" id="ARBA00001933"/>
    </source>
</evidence>
<dbReference type="Pfam" id="PF00392">
    <property type="entry name" value="GntR"/>
    <property type="match status" value="1"/>
</dbReference>
<dbReference type="GO" id="GO:0008483">
    <property type="term" value="F:transaminase activity"/>
    <property type="evidence" value="ECO:0007669"/>
    <property type="project" value="UniProtKB-KW"/>
</dbReference>
<evidence type="ECO:0000256" key="3">
    <source>
        <dbReference type="ARBA" id="ARBA00022576"/>
    </source>
</evidence>
<dbReference type="Gene3D" id="3.40.640.10">
    <property type="entry name" value="Type I PLP-dependent aspartate aminotransferase-like (Major domain)"/>
    <property type="match status" value="1"/>
</dbReference>
<keyword evidence="3 9" id="KW-0808">Transferase</keyword>
<keyword evidence="3 9" id="KW-0032">Aminotransferase</keyword>
<organism evidence="9 10">
    <name type="scientific">Paenibacillus vulneris</name>
    <dbReference type="NCBI Taxonomy" id="1133364"/>
    <lineage>
        <taxon>Bacteria</taxon>
        <taxon>Bacillati</taxon>
        <taxon>Bacillota</taxon>
        <taxon>Bacilli</taxon>
        <taxon>Bacillales</taxon>
        <taxon>Paenibacillaceae</taxon>
        <taxon>Paenibacillus</taxon>
    </lineage>
</organism>
<dbReference type="CDD" id="cd07377">
    <property type="entry name" value="WHTH_GntR"/>
    <property type="match status" value="1"/>
</dbReference>
<dbReference type="SUPFAM" id="SSF46785">
    <property type="entry name" value="Winged helix' DNA-binding domain"/>
    <property type="match status" value="1"/>
</dbReference>
<feature type="domain" description="HTH gntR-type" evidence="8">
    <location>
        <begin position="15"/>
        <end position="83"/>
    </location>
</feature>
<dbReference type="InterPro" id="IPR036388">
    <property type="entry name" value="WH-like_DNA-bd_sf"/>
</dbReference>
<evidence type="ECO:0000256" key="2">
    <source>
        <dbReference type="ARBA" id="ARBA00005384"/>
    </source>
</evidence>
<dbReference type="Pfam" id="PF00155">
    <property type="entry name" value="Aminotran_1_2"/>
    <property type="match status" value="1"/>
</dbReference>
<dbReference type="PROSITE" id="PS50949">
    <property type="entry name" value="HTH_GNTR"/>
    <property type="match status" value="1"/>
</dbReference>
<dbReference type="RefSeq" id="WP_345589740.1">
    <property type="nucleotide sequence ID" value="NZ_BAABJG010000021.1"/>
</dbReference>
<reference evidence="10" key="1">
    <citation type="journal article" date="2019" name="Int. J. Syst. Evol. Microbiol.">
        <title>The Global Catalogue of Microorganisms (GCM) 10K type strain sequencing project: providing services to taxonomists for standard genome sequencing and annotation.</title>
        <authorList>
            <consortium name="The Broad Institute Genomics Platform"/>
            <consortium name="The Broad Institute Genome Sequencing Center for Infectious Disease"/>
            <person name="Wu L."/>
            <person name="Ma J."/>
        </authorList>
    </citation>
    <scope>NUCLEOTIDE SEQUENCE [LARGE SCALE GENOMIC DNA]</scope>
    <source>
        <strain evidence="10">CCUG 53270</strain>
    </source>
</reference>
<name>A0ABW3UPK2_9BACL</name>
<dbReference type="InterPro" id="IPR015421">
    <property type="entry name" value="PyrdxlP-dep_Trfase_major"/>
</dbReference>
<keyword evidence="6" id="KW-0238">DNA-binding</keyword>
<dbReference type="Proteomes" id="UP001597180">
    <property type="component" value="Unassembled WGS sequence"/>
</dbReference>
<evidence type="ECO:0000313" key="10">
    <source>
        <dbReference type="Proteomes" id="UP001597180"/>
    </source>
</evidence>
<dbReference type="SUPFAM" id="SSF53383">
    <property type="entry name" value="PLP-dependent transferases"/>
    <property type="match status" value="1"/>
</dbReference>
<evidence type="ECO:0000259" key="8">
    <source>
        <dbReference type="PROSITE" id="PS50949"/>
    </source>
</evidence>
<keyword evidence="10" id="KW-1185">Reference proteome</keyword>
<gene>
    <name evidence="9" type="ORF">ACFQ4B_14780</name>
</gene>
<keyword evidence="5" id="KW-0805">Transcription regulation</keyword>
<dbReference type="InterPro" id="IPR036390">
    <property type="entry name" value="WH_DNA-bd_sf"/>
</dbReference>
<dbReference type="EMBL" id="JBHTLU010000015">
    <property type="protein sequence ID" value="MFD1221389.1"/>
    <property type="molecule type" value="Genomic_DNA"/>
</dbReference>
<proteinExistence type="inferred from homology"/>
<comment type="similarity">
    <text evidence="2">In the C-terminal section; belongs to the class-I pyridoxal-phosphate-dependent aminotransferase family.</text>
</comment>
<dbReference type="Gene3D" id="1.10.10.10">
    <property type="entry name" value="Winged helix-like DNA-binding domain superfamily/Winged helix DNA-binding domain"/>
    <property type="match status" value="1"/>
</dbReference>
<comment type="caution">
    <text evidence="9">The sequence shown here is derived from an EMBL/GenBank/DDBJ whole genome shotgun (WGS) entry which is preliminary data.</text>
</comment>
<evidence type="ECO:0000256" key="6">
    <source>
        <dbReference type="ARBA" id="ARBA00023125"/>
    </source>
</evidence>
<dbReference type="PANTHER" id="PTHR46577:SF1">
    <property type="entry name" value="HTH-TYPE TRANSCRIPTIONAL REGULATORY PROTEIN GABR"/>
    <property type="match status" value="1"/>
</dbReference>
<dbReference type="InterPro" id="IPR051446">
    <property type="entry name" value="HTH_trans_reg/aminotransferase"/>
</dbReference>
<evidence type="ECO:0000256" key="7">
    <source>
        <dbReference type="ARBA" id="ARBA00023163"/>
    </source>
</evidence>
<dbReference type="PANTHER" id="PTHR46577">
    <property type="entry name" value="HTH-TYPE TRANSCRIPTIONAL REGULATORY PROTEIN GABR"/>
    <property type="match status" value="1"/>
</dbReference>
<keyword evidence="4" id="KW-0663">Pyridoxal phosphate</keyword>
<keyword evidence="7" id="KW-0804">Transcription</keyword>
<evidence type="ECO:0000313" key="9">
    <source>
        <dbReference type="EMBL" id="MFD1221389.1"/>
    </source>
</evidence>
<protein>
    <submittedName>
        <fullName evidence="9">PLP-dependent aminotransferase family protein</fullName>
    </submittedName>
</protein>